<organism evidence="1 2">
    <name type="scientific">Serratia symbiotica</name>
    <dbReference type="NCBI Taxonomy" id="138074"/>
    <lineage>
        <taxon>Bacteria</taxon>
        <taxon>Pseudomonadati</taxon>
        <taxon>Pseudomonadota</taxon>
        <taxon>Gammaproteobacteria</taxon>
        <taxon>Enterobacterales</taxon>
        <taxon>Yersiniaceae</taxon>
        <taxon>Serratia</taxon>
    </lineage>
</organism>
<proteinExistence type="predicted"/>
<dbReference type="AlphaFoldDB" id="A0A455VPI3"/>
<sequence>MKQGYRRRSRTDKLASNNVSLSVEQTANVYQETLVLAHRRRFIAR</sequence>
<dbReference type="Proteomes" id="UP000324392">
    <property type="component" value="Chromosome"/>
</dbReference>
<name>A0A455VPI3_9GAMM</name>
<reference evidence="1 2" key="1">
    <citation type="submission" date="2019-03" db="EMBL/GenBank/DDBJ databases">
        <title>The genome sequence of Candidatus Serratia symbiotica strain IS.</title>
        <authorList>
            <person name="Nikoh N."/>
            <person name="Koga R."/>
            <person name="Oshima K."/>
            <person name="Hattori M."/>
            <person name="Fukatsu T."/>
        </authorList>
    </citation>
    <scope>NUCLEOTIDE SEQUENCE [LARGE SCALE GENOMIC DNA]</scope>
    <source>
        <strain evidence="1 2">IS</strain>
    </source>
</reference>
<dbReference type="EMBL" id="AP019531">
    <property type="protein sequence ID" value="BBI91875.1"/>
    <property type="molecule type" value="Genomic_DNA"/>
</dbReference>
<gene>
    <name evidence="1" type="ORF">SSYIS1_13060</name>
</gene>
<evidence type="ECO:0000313" key="2">
    <source>
        <dbReference type="Proteomes" id="UP000324392"/>
    </source>
</evidence>
<accession>A0A455VPI3</accession>
<protein>
    <submittedName>
        <fullName evidence="1">Uncharacterized protein</fullName>
    </submittedName>
</protein>
<evidence type="ECO:0000313" key="1">
    <source>
        <dbReference type="EMBL" id="BBI91875.1"/>
    </source>
</evidence>